<feature type="region of interest" description="Disordered" evidence="1">
    <location>
        <begin position="83"/>
        <end position="105"/>
    </location>
</feature>
<dbReference type="VEuPathDB" id="FungiDB:ASPCADRAFT_211639"/>
<dbReference type="Proteomes" id="UP000188318">
    <property type="component" value="Unassembled WGS sequence"/>
</dbReference>
<gene>
    <name evidence="2" type="ORF">ASPCADRAFT_211639</name>
</gene>
<feature type="non-terminal residue" evidence="2">
    <location>
        <position position="105"/>
    </location>
</feature>
<evidence type="ECO:0000256" key="1">
    <source>
        <dbReference type="SAM" id="MobiDB-lite"/>
    </source>
</evidence>
<sequence>MGYSSSILYESYAIDEGILQRVVISVTSRLLLLLLLSSRSITGVPLAAIFPARRAEVNHIHSLTHTTLIGCWPSEVMAAEETPGNYRLNHTAGPPNGESGHSVLV</sequence>
<organism evidence="2 3">
    <name type="scientific">Aspergillus carbonarius (strain ITEM 5010)</name>
    <dbReference type="NCBI Taxonomy" id="602072"/>
    <lineage>
        <taxon>Eukaryota</taxon>
        <taxon>Fungi</taxon>
        <taxon>Dikarya</taxon>
        <taxon>Ascomycota</taxon>
        <taxon>Pezizomycotina</taxon>
        <taxon>Eurotiomycetes</taxon>
        <taxon>Eurotiomycetidae</taxon>
        <taxon>Eurotiales</taxon>
        <taxon>Aspergillaceae</taxon>
        <taxon>Aspergillus</taxon>
        <taxon>Aspergillus subgen. Circumdati</taxon>
    </lineage>
</organism>
<evidence type="ECO:0000313" key="2">
    <source>
        <dbReference type="EMBL" id="OOF91039.1"/>
    </source>
</evidence>
<name>A0A1R3R991_ASPC5</name>
<dbReference type="EMBL" id="KV907513">
    <property type="protein sequence ID" value="OOF91039.1"/>
    <property type="molecule type" value="Genomic_DNA"/>
</dbReference>
<keyword evidence="3" id="KW-1185">Reference proteome</keyword>
<proteinExistence type="predicted"/>
<dbReference type="AlphaFoldDB" id="A0A1R3R991"/>
<reference evidence="3" key="1">
    <citation type="journal article" date="2017" name="Genome Biol.">
        <title>Comparative genomics reveals high biological diversity and specific adaptations in the industrially and medically important fungal genus Aspergillus.</title>
        <authorList>
            <person name="de Vries R.P."/>
            <person name="Riley R."/>
            <person name="Wiebenga A."/>
            <person name="Aguilar-Osorio G."/>
            <person name="Amillis S."/>
            <person name="Uchima C.A."/>
            <person name="Anderluh G."/>
            <person name="Asadollahi M."/>
            <person name="Askin M."/>
            <person name="Barry K."/>
            <person name="Battaglia E."/>
            <person name="Bayram O."/>
            <person name="Benocci T."/>
            <person name="Braus-Stromeyer S.A."/>
            <person name="Caldana C."/>
            <person name="Canovas D."/>
            <person name="Cerqueira G.C."/>
            <person name="Chen F."/>
            <person name="Chen W."/>
            <person name="Choi C."/>
            <person name="Clum A."/>
            <person name="Dos Santos R.A."/>
            <person name="Damasio A.R."/>
            <person name="Diallinas G."/>
            <person name="Emri T."/>
            <person name="Fekete E."/>
            <person name="Flipphi M."/>
            <person name="Freyberg S."/>
            <person name="Gallo A."/>
            <person name="Gournas C."/>
            <person name="Habgood R."/>
            <person name="Hainaut M."/>
            <person name="Harispe M.L."/>
            <person name="Henrissat B."/>
            <person name="Hilden K.S."/>
            <person name="Hope R."/>
            <person name="Hossain A."/>
            <person name="Karabika E."/>
            <person name="Karaffa L."/>
            <person name="Karanyi Z."/>
            <person name="Krasevec N."/>
            <person name="Kuo A."/>
            <person name="Kusch H."/>
            <person name="LaButti K."/>
            <person name="Lagendijk E.L."/>
            <person name="Lapidus A."/>
            <person name="Levasseur A."/>
            <person name="Lindquist E."/>
            <person name="Lipzen A."/>
            <person name="Logrieco A.F."/>
            <person name="MacCabe A."/>
            <person name="Maekelae M.R."/>
            <person name="Malavazi I."/>
            <person name="Melin P."/>
            <person name="Meyer V."/>
            <person name="Mielnichuk N."/>
            <person name="Miskei M."/>
            <person name="Molnar A.P."/>
            <person name="Mule G."/>
            <person name="Ngan C.Y."/>
            <person name="Orejas M."/>
            <person name="Orosz E."/>
            <person name="Ouedraogo J.P."/>
            <person name="Overkamp K.M."/>
            <person name="Park H.-S."/>
            <person name="Perrone G."/>
            <person name="Piumi F."/>
            <person name="Punt P.J."/>
            <person name="Ram A.F."/>
            <person name="Ramon A."/>
            <person name="Rauscher S."/>
            <person name="Record E."/>
            <person name="Riano-Pachon D.M."/>
            <person name="Robert V."/>
            <person name="Roehrig J."/>
            <person name="Ruller R."/>
            <person name="Salamov A."/>
            <person name="Salih N.S."/>
            <person name="Samson R.A."/>
            <person name="Sandor E."/>
            <person name="Sanguinetti M."/>
            <person name="Schuetze T."/>
            <person name="Sepcic K."/>
            <person name="Shelest E."/>
            <person name="Sherlock G."/>
            <person name="Sophianopoulou V."/>
            <person name="Squina F.M."/>
            <person name="Sun H."/>
            <person name="Susca A."/>
            <person name="Todd R.B."/>
            <person name="Tsang A."/>
            <person name="Unkles S.E."/>
            <person name="van de Wiele N."/>
            <person name="van Rossen-Uffink D."/>
            <person name="Oliveira J.V."/>
            <person name="Vesth T.C."/>
            <person name="Visser J."/>
            <person name="Yu J.-H."/>
            <person name="Zhou M."/>
            <person name="Andersen M.R."/>
            <person name="Archer D.B."/>
            <person name="Baker S.E."/>
            <person name="Benoit I."/>
            <person name="Brakhage A.A."/>
            <person name="Braus G.H."/>
            <person name="Fischer R."/>
            <person name="Frisvad J.C."/>
            <person name="Goldman G.H."/>
            <person name="Houbraken J."/>
            <person name="Oakley B."/>
            <person name="Pocsi I."/>
            <person name="Scazzocchio C."/>
            <person name="Seiboth B."/>
            <person name="vanKuyk P.A."/>
            <person name="Wortman J."/>
            <person name="Dyer P.S."/>
            <person name="Grigoriev I.V."/>
        </authorList>
    </citation>
    <scope>NUCLEOTIDE SEQUENCE [LARGE SCALE GENOMIC DNA]</scope>
    <source>
        <strain evidence="3">ITEM 5010</strain>
    </source>
</reference>
<protein>
    <submittedName>
        <fullName evidence="2">Uncharacterized protein</fullName>
    </submittedName>
</protein>
<accession>A0A1R3R991</accession>
<evidence type="ECO:0000313" key="3">
    <source>
        <dbReference type="Proteomes" id="UP000188318"/>
    </source>
</evidence>